<organism evidence="2 3">
    <name type="scientific">Myceligenerans pegani</name>
    <dbReference type="NCBI Taxonomy" id="2776917"/>
    <lineage>
        <taxon>Bacteria</taxon>
        <taxon>Bacillati</taxon>
        <taxon>Actinomycetota</taxon>
        <taxon>Actinomycetes</taxon>
        <taxon>Micrococcales</taxon>
        <taxon>Promicromonosporaceae</taxon>
        <taxon>Myceligenerans</taxon>
    </lineage>
</organism>
<dbReference type="InterPro" id="IPR038461">
    <property type="entry name" value="Schlafen_AlbA_2_dom_sf"/>
</dbReference>
<name>A0ABR9MU68_9MICO</name>
<protein>
    <recommendedName>
        <fullName evidence="1">Schlafen AlbA-2 domain-containing protein</fullName>
    </recommendedName>
</protein>
<sequence length="365" mass="39663">MSSRPDGTIRFSNGAKAPFGYDASIDLEEVADLTCTQVIADITRSVEEQGALSDRQQFLHVEMQGADQRFGIDLGYSRFAPHGNKPGRDSFLIHLDTGEASVAAYYPAFRDPAIAVETLRAATAYTEFEIKRVDFDESDGQLCCDVDLRVPPSAPLSQVAEVCQLVLALLLGGKLVPDSPVSAFQALASGRWDALLDLAESTWFEAKRDMYGLADTRQRFELALDVASFANTIHGGLIVVGLETHKDEHGRDVVSEIRGRSRPALSVARLEDIIHQMVHPYPRGLSVTIFHRDGRDLLAILVPSQPAESQPFLVLGAPVADGKIYGAGLTWVERRGSSKRSMSISDVHNLLRSALSGSAQTETGA</sequence>
<reference evidence="2 3" key="1">
    <citation type="submission" date="2020-10" db="EMBL/GenBank/DDBJ databases">
        <title>Myceligenerans pegani sp. nov., an endophytic actinomycete isolated from Peganum harmala L. in Xinjiang, China.</title>
        <authorList>
            <person name="Xin L."/>
        </authorList>
    </citation>
    <scope>NUCLEOTIDE SEQUENCE [LARGE SCALE GENOMIC DNA]</scope>
    <source>
        <strain evidence="2 3">TRM65318</strain>
    </source>
</reference>
<dbReference type="Pfam" id="PF04326">
    <property type="entry name" value="SLFN_AlbA_2"/>
    <property type="match status" value="1"/>
</dbReference>
<dbReference type="RefSeq" id="WP_192861068.1">
    <property type="nucleotide sequence ID" value="NZ_JADAQT010000026.1"/>
</dbReference>
<dbReference type="EMBL" id="JADAQT010000026">
    <property type="protein sequence ID" value="MBE1874494.1"/>
    <property type="molecule type" value="Genomic_DNA"/>
</dbReference>
<gene>
    <name evidence="2" type="ORF">IHE71_02090</name>
</gene>
<feature type="domain" description="Schlafen AlbA-2" evidence="1">
    <location>
        <begin position="200"/>
        <end position="342"/>
    </location>
</feature>
<keyword evidence="3" id="KW-1185">Reference proteome</keyword>
<dbReference type="Proteomes" id="UP000625527">
    <property type="component" value="Unassembled WGS sequence"/>
</dbReference>
<evidence type="ECO:0000259" key="1">
    <source>
        <dbReference type="Pfam" id="PF04326"/>
    </source>
</evidence>
<dbReference type="InterPro" id="IPR007421">
    <property type="entry name" value="Schlafen_AlbA_2_dom"/>
</dbReference>
<accession>A0ABR9MU68</accession>
<comment type="caution">
    <text evidence="2">The sequence shown here is derived from an EMBL/GenBank/DDBJ whole genome shotgun (WGS) entry which is preliminary data.</text>
</comment>
<evidence type="ECO:0000313" key="3">
    <source>
        <dbReference type="Proteomes" id="UP000625527"/>
    </source>
</evidence>
<dbReference type="Gene3D" id="3.30.950.30">
    <property type="entry name" value="Schlafen, AAA domain"/>
    <property type="match status" value="1"/>
</dbReference>
<evidence type="ECO:0000313" key="2">
    <source>
        <dbReference type="EMBL" id="MBE1874494.1"/>
    </source>
</evidence>
<proteinExistence type="predicted"/>